<comment type="subcellular location">
    <subcellularLocation>
        <location evidence="1">Membrane</location>
        <topology evidence="1">Multi-pass membrane protein</topology>
    </subcellularLocation>
</comment>
<reference evidence="9" key="1">
    <citation type="submission" date="2021-01" db="EMBL/GenBank/DDBJ databases">
        <authorList>
            <person name="Corre E."/>
            <person name="Pelletier E."/>
            <person name="Niang G."/>
            <person name="Scheremetjew M."/>
            <person name="Finn R."/>
            <person name="Kale V."/>
            <person name="Holt S."/>
            <person name="Cochrane G."/>
            <person name="Meng A."/>
            <person name="Brown T."/>
            <person name="Cohen L."/>
        </authorList>
    </citation>
    <scope>NUCLEOTIDE SEQUENCE</scope>
    <source>
        <strain evidence="9">RCC3387</strain>
    </source>
</reference>
<evidence type="ECO:0000256" key="8">
    <source>
        <dbReference type="SAM" id="Phobius"/>
    </source>
</evidence>
<feature type="region of interest" description="Disordered" evidence="7">
    <location>
        <begin position="325"/>
        <end position="361"/>
    </location>
</feature>
<feature type="compositionally biased region" description="Polar residues" evidence="7">
    <location>
        <begin position="228"/>
        <end position="243"/>
    </location>
</feature>
<keyword evidence="4 8" id="KW-1133">Transmembrane helix</keyword>
<protein>
    <submittedName>
        <fullName evidence="9">Uncharacterized protein</fullName>
    </submittedName>
</protein>
<feature type="transmembrane region" description="Helical" evidence="8">
    <location>
        <begin position="37"/>
        <end position="60"/>
    </location>
</feature>
<dbReference type="InterPro" id="IPR044669">
    <property type="entry name" value="YneE/VCCN1/2-like"/>
</dbReference>
<evidence type="ECO:0000256" key="1">
    <source>
        <dbReference type="ARBA" id="ARBA00004141"/>
    </source>
</evidence>
<name>A0A7S2LJA4_9DINO</name>
<gene>
    <name evidence="9" type="ORF">BRAN1462_LOCUS40070</name>
</gene>
<sequence>MKIKHTKFPFPWAQLIALMIFVLTIWTPFLVTASAKTYGMASFMSFLPVFGVVSLNLVAIELEMPFGNDKNDLPLSLFQSNMNAALIMLLHPKADHIAGTSETAKKSFDDLIDGERSRKTKDSIKELKPYSEVMLARFSSHTGTAVFTSNLPGEGAQQESMDTTDEVPRIRFSNGLDSGIGSRSSEGEYWPGAIDNVEYAAPKYSEEVGFTTIPQIRIKAASSRRPLCSSTETDAPGESSDTSEAARRPKGVRLLKKLGEPEGSDENDEFAPRGSSRAKPGSCRPSWENLDSGLDAMLQLWTQKAELHVEALRQNTRVLTELTMAHRDSQRERSTRSTQETSSRFNVNFGSVTMDKRKRST</sequence>
<dbReference type="Pfam" id="PF25539">
    <property type="entry name" value="Bestrophin_2"/>
    <property type="match status" value="1"/>
</dbReference>
<feature type="transmembrane region" description="Helical" evidence="8">
    <location>
        <begin position="12"/>
        <end position="31"/>
    </location>
</feature>
<evidence type="ECO:0000256" key="6">
    <source>
        <dbReference type="ARBA" id="ARBA00023136"/>
    </source>
</evidence>
<evidence type="ECO:0000256" key="5">
    <source>
        <dbReference type="ARBA" id="ARBA00023065"/>
    </source>
</evidence>
<feature type="compositionally biased region" description="Basic and acidic residues" evidence="7">
    <location>
        <begin position="325"/>
        <end position="335"/>
    </location>
</feature>
<dbReference type="GO" id="GO:0005254">
    <property type="term" value="F:chloride channel activity"/>
    <property type="evidence" value="ECO:0007669"/>
    <property type="project" value="InterPro"/>
</dbReference>
<proteinExistence type="predicted"/>
<evidence type="ECO:0000256" key="3">
    <source>
        <dbReference type="ARBA" id="ARBA00022692"/>
    </source>
</evidence>
<evidence type="ECO:0000256" key="2">
    <source>
        <dbReference type="ARBA" id="ARBA00022448"/>
    </source>
</evidence>
<evidence type="ECO:0000313" key="9">
    <source>
        <dbReference type="EMBL" id="CAD9607452.1"/>
    </source>
</evidence>
<keyword evidence="5" id="KW-0406">Ion transport</keyword>
<keyword evidence="6 8" id="KW-0472">Membrane</keyword>
<keyword evidence="2" id="KW-0813">Transport</keyword>
<feature type="region of interest" description="Disordered" evidence="7">
    <location>
        <begin position="221"/>
        <end position="286"/>
    </location>
</feature>
<dbReference type="EMBL" id="HBGW01062850">
    <property type="protein sequence ID" value="CAD9607452.1"/>
    <property type="molecule type" value="Transcribed_RNA"/>
</dbReference>
<organism evidence="9">
    <name type="scientific">Zooxanthella nutricula</name>
    <dbReference type="NCBI Taxonomy" id="1333877"/>
    <lineage>
        <taxon>Eukaryota</taxon>
        <taxon>Sar</taxon>
        <taxon>Alveolata</taxon>
        <taxon>Dinophyceae</taxon>
        <taxon>Peridiniales</taxon>
        <taxon>Peridiniales incertae sedis</taxon>
        <taxon>Zooxanthella</taxon>
    </lineage>
</organism>
<dbReference type="GO" id="GO:0016020">
    <property type="term" value="C:membrane"/>
    <property type="evidence" value="ECO:0007669"/>
    <property type="project" value="UniProtKB-SubCell"/>
</dbReference>
<dbReference type="AlphaFoldDB" id="A0A7S2LJA4"/>
<evidence type="ECO:0000256" key="4">
    <source>
        <dbReference type="ARBA" id="ARBA00022989"/>
    </source>
</evidence>
<keyword evidence="3 8" id="KW-0812">Transmembrane</keyword>
<evidence type="ECO:0000256" key="7">
    <source>
        <dbReference type="SAM" id="MobiDB-lite"/>
    </source>
</evidence>
<accession>A0A7S2LJA4</accession>